<dbReference type="Proteomes" id="UP000032025">
    <property type="component" value="Unassembled WGS sequence"/>
</dbReference>
<dbReference type="SMART" id="SM01134">
    <property type="entry name" value="DeoRC"/>
    <property type="match status" value="1"/>
</dbReference>
<dbReference type="SUPFAM" id="SSF100950">
    <property type="entry name" value="NagB/RpiA/CoA transferase-like"/>
    <property type="match status" value="1"/>
</dbReference>
<dbReference type="SMART" id="SM00420">
    <property type="entry name" value="HTH_DEOR"/>
    <property type="match status" value="1"/>
</dbReference>
<keyword evidence="2" id="KW-0804">Transcription</keyword>
<dbReference type="Gene3D" id="3.30.750.70">
    <property type="entry name" value="4-hydroxybutyrate coenzyme like domains"/>
    <property type="match status" value="1"/>
</dbReference>
<dbReference type="EMBL" id="BBJS01000036">
    <property type="protein sequence ID" value="GAN14388.1"/>
    <property type="molecule type" value="Genomic_DNA"/>
</dbReference>
<dbReference type="InterPro" id="IPR036388">
    <property type="entry name" value="WH-like_DNA-bd_sf"/>
</dbReference>
<sequence>MSLDERNETIMMKRQRRQHEIVALLAEGHFRGIGDLAESLSVSEETIRRELRVLEGSGAVVRAHGAVRLAKVETEGSFATRLQRHAEAKQRIASVVAELVADGQTLYIDASTTGHYVARALRDHQRLTIVTNAVGVAAELGGRNDNRIMLAGGELDYEYRACFDATARDYLASFTPSLAILSVESVNLDHGFADYHVGEAAVCRMMIARSRRTLIAADQSKFDRHGTVQVAPLDGVDMLVTDAVLSPDYAAALAAVEVVVA</sequence>
<dbReference type="AlphaFoldDB" id="A0A0C9NI68"/>
<dbReference type="GO" id="GO:0003700">
    <property type="term" value="F:DNA-binding transcription factor activity"/>
    <property type="evidence" value="ECO:0007669"/>
    <property type="project" value="InterPro"/>
</dbReference>
<gene>
    <name evidence="4" type="ORF">SP6_36_01080</name>
</gene>
<accession>A0A0C9NI68</accession>
<dbReference type="InterPro" id="IPR050313">
    <property type="entry name" value="Carb_Metab_HTH_regulators"/>
</dbReference>
<organism evidence="4 5">
    <name type="scientific">Sphingomonas paucimobilis NBRC 13935</name>
    <dbReference type="NCBI Taxonomy" id="1219050"/>
    <lineage>
        <taxon>Bacteria</taxon>
        <taxon>Pseudomonadati</taxon>
        <taxon>Pseudomonadota</taxon>
        <taxon>Alphaproteobacteria</taxon>
        <taxon>Sphingomonadales</taxon>
        <taxon>Sphingomonadaceae</taxon>
        <taxon>Sphingomonas</taxon>
    </lineage>
</organism>
<dbReference type="SUPFAM" id="SSF46785">
    <property type="entry name" value="Winged helix' DNA-binding domain"/>
    <property type="match status" value="1"/>
</dbReference>
<evidence type="ECO:0000313" key="5">
    <source>
        <dbReference type="Proteomes" id="UP000032025"/>
    </source>
</evidence>
<keyword evidence="1" id="KW-0805">Transcription regulation</keyword>
<dbReference type="PANTHER" id="PTHR30363:SF44">
    <property type="entry name" value="AGA OPERON TRANSCRIPTIONAL REPRESSOR-RELATED"/>
    <property type="match status" value="1"/>
</dbReference>
<evidence type="ECO:0000256" key="2">
    <source>
        <dbReference type="ARBA" id="ARBA00023163"/>
    </source>
</evidence>
<dbReference type="InterPro" id="IPR037171">
    <property type="entry name" value="NagB/RpiA_transferase-like"/>
</dbReference>
<evidence type="ECO:0000256" key="1">
    <source>
        <dbReference type="ARBA" id="ARBA00023015"/>
    </source>
</evidence>
<dbReference type="PRINTS" id="PR00037">
    <property type="entry name" value="HTHLACR"/>
</dbReference>
<evidence type="ECO:0000313" key="4">
    <source>
        <dbReference type="EMBL" id="GAN14388.1"/>
    </source>
</evidence>
<dbReference type="InterPro" id="IPR001034">
    <property type="entry name" value="DeoR_HTH"/>
</dbReference>
<dbReference type="InterPro" id="IPR036390">
    <property type="entry name" value="WH_DNA-bd_sf"/>
</dbReference>
<dbReference type="Pfam" id="PF00455">
    <property type="entry name" value="DeoRC"/>
    <property type="match status" value="1"/>
</dbReference>
<evidence type="ECO:0000259" key="3">
    <source>
        <dbReference type="PROSITE" id="PS51000"/>
    </source>
</evidence>
<comment type="caution">
    <text evidence="4">The sequence shown here is derived from an EMBL/GenBank/DDBJ whole genome shotgun (WGS) entry which is preliminary data.</text>
</comment>
<dbReference type="PANTHER" id="PTHR30363">
    <property type="entry name" value="HTH-TYPE TRANSCRIPTIONAL REGULATOR SRLR-RELATED"/>
    <property type="match status" value="1"/>
</dbReference>
<dbReference type="Pfam" id="PF08220">
    <property type="entry name" value="HTH_DeoR"/>
    <property type="match status" value="1"/>
</dbReference>
<dbReference type="InterPro" id="IPR014036">
    <property type="entry name" value="DeoR-like_C"/>
</dbReference>
<dbReference type="Gene3D" id="1.10.10.10">
    <property type="entry name" value="Winged helix-like DNA-binding domain superfamily/Winged helix DNA-binding domain"/>
    <property type="match status" value="1"/>
</dbReference>
<reference evidence="4 5" key="1">
    <citation type="submission" date="2014-08" db="EMBL/GenBank/DDBJ databases">
        <title>Whole genome shotgun sequence of Sphingomonas paucimobilis NBRC 13935.</title>
        <authorList>
            <person name="Hosoyama A."/>
            <person name="Hashimoto M."/>
            <person name="Hosoyama Y."/>
            <person name="Noguchi M."/>
            <person name="Uohara A."/>
            <person name="Ohji S."/>
            <person name="Katano-Makiyama Y."/>
            <person name="Ichikawa N."/>
            <person name="Kimura A."/>
            <person name="Yamazoe A."/>
            <person name="Fujita N."/>
        </authorList>
    </citation>
    <scope>NUCLEOTIDE SEQUENCE [LARGE SCALE GENOMIC DNA]</scope>
    <source>
        <strain evidence="4 5">NBRC 13935</strain>
    </source>
</reference>
<keyword evidence="5" id="KW-1185">Reference proteome</keyword>
<protein>
    <submittedName>
        <fullName evidence="4">DNA, contig: SP636</fullName>
    </submittedName>
</protein>
<dbReference type="PROSITE" id="PS51000">
    <property type="entry name" value="HTH_DEOR_2"/>
    <property type="match status" value="1"/>
</dbReference>
<name>A0A0C9NI68_SPHPI</name>
<feature type="domain" description="HTH deoR-type" evidence="3">
    <location>
        <begin position="14"/>
        <end position="69"/>
    </location>
</feature>
<proteinExistence type="predicted"/>